<gene>
    <name evidence="3" type="ORF">CXQ85_003620</name>
</gene>
<comment type="caution">
    <text evidence="3">The sequence shown here is derived from an EMBL/GenBank/DDBJ whole genome shotgun (WGS) entry which is preliminary data.</text>
</comment>
<dbReference type="RefSeq" id="XP_025340702.1">
    <property type="nucleotide sequence ID" value="XM_025487254.1"/>
</dbReference>
<evidence type="ECO:0000313" key="3">
    <source>
        <dbReference type="EMBL" id="PVH19762.1"/>
    </source>
</evidence>
<keyword evidence="4" id="KW-1185">Reference proteome</keyword>
<feature type="region of interest" description="Disordered" evidence="2">
    <location>
        <begin position="407"/>
        <end position="426"/>
    </location>
</feature>
<sequence>MSSALKNLAALKRNISRRLKQALEELQENLGQEGYWGQSPAPARIPVAVPQRSRGFKRMNITSHRCYSTFFGTNHSFWSCRSIIFEKWGALGKNCGFKGHQFRFFSSFCPFSKHGARYRVNTALLTQNFTARNGYHSSSMLRLCKVPSITHLAQKDLCQAFEEEEDRKWNMNMQGAVAQLFSKNEKASMVSVLHEAEKSIISAVDSAAAIPSTLRTNILCSPRYHDLVKRLAGWTSSEHGEANPALDARPVSSTGVYVDFRYGPRISVPQKSILTADVVDEMVDSLARYREKLAEVQEDLARLSELGELPVEVIAEEGVIRVFFPNCDRERLETLLVEKNVVGGVIHEGTPGDGSGSSYESVLSSESLSESDYNYSGSESVRCSSSEELSGGTSWYLSTFTSNDAAMQSPSLSSGSTASSQDNDILSSNSSQRMVRLDESNMLGPVPTSPVAVRIVEEEPVWAL</sequence>
<name>A0A2V1APV2_9ASCO</name>
<dbReference type="STRING" id="45357.A0A2V1APV2"/>
<evidence type="ECO:0000313" key="4">
    <source>
        <dbReference type="Proteomes" id="UP000244309"/>
    </source>
</evidence>
<dbReference type="GeneID" id="37008950"/>
<evidence type="ECO:0000256" key="1">
    <source>
        <dbReference type="SAM" id="Coils"/>
    </source>
</evidence>
<dbReference type="VEuPathDB" id="FungiDB:CXQ85_003620"/>
<feature type="region of interest" description="Disordered" evidence="2">
    <location>
        <begin position="370"/>
        <end position="389"/>
    </location>
</feature>
<protein>
    <submittedName>
        <fullName evidence="3">Uncharacterized protein</fullName>
    </submittedName>
</protein>
<dbReference type="GO" id="GO:0043248">
    <property type="term" value="P:proteasome assembly"/>
    <property type="evidence" value="ECO:0007669"/>
    <property type="project" value="TreeGrafter"/>
</dbReference>
<dbReference type="OrthoDB" id="416253at2759"/>
<dbReference type="PANTHER" id="PTHR42342:SF1">
    <property type="entry name" value="STATIONARY PHASE PROTEIN 5"/>
    <property type="match status" value="1"/>
</dbReference>
<feature type="compositionally biased region" description="Low complexity" evidence="2">
    <location>
        <begin position="409"/>
        <end position="420"/>
    </location>
</feature>
<dbReference type="Proteomes" id="UP000244309">
    <property type="component" value="Unassembled WGS sequence"/>
</dbReference>
<proteinExistence type="predicted"/>
<keyword evidence="1" id="KW-0175">Coiled coil</keyword>
<dbReference type="PANTHER" id="PTHR42342">
    <property type="entry name" value="STATIONARY PHASE PROTEIN 5"/>
    <property type="match status" value="1"/>
</dbReference>
<organism evidence="3 4">
    <name type="scientific">Candidozyma haemuli</name>
    <dbReference type="NCBI Taxonomy" id="45357"/>
    <lineage>
        <taxon>Eukaryota</taxon>
        <taxon>Fungi</taxon>
        <taxon>Dikarya</taxon>
        <taxon>Ascomycota</taxon>
        <taxon>Saccharomycotina</taxon>
        <taxon>Pichiomycetes</taxon>
        <taxon>Metschnikowiaceae</taxon>
        <taxon>Candidozyma</taxon>
    </lineage>
</organism>
<evidence type="ECO:0000256" key="2">
    <source>
        <dbReference type="SAM" id="MobiDB-lite"/>
    </source>
</evidence>
<dbReference type="InterPro" id="IPR038816">
    <property type="entry name" value="Stationary_phase_5"/>
</dbReference>
<dbReference type="EMBL" id="PKFO01000002">
    <property type="protein sequence ID" value="PVH19762.1"/>
    <property type="molecule type" value="Genomic_DNA"/>
</dbReference>
<reference evidence="3 4" key="1">
    <citation type="submission" date="2017-12" db="EMBL/GenBank/DDBJ databases">
        <title>Genome Sequence of a Multidrug-Resistant Candida haemulonii Isolate from a Patient with Chronic Leg Ulcers in Israel.</title>
        <authorList>
            <person name="Chow N.A."/>
            <person name="Gade L."/>
            <person name="Batra D."/>
            <person name="Rowe L.A."/>
            <person name="Ben-Ami R."/>
            <person name="Loparev V.N."/>
            <person name="Litvintseva A.P."/>
        </authorList>
    </citation>
    <scope>NUCLEOTIDE SEQUENCE [LARGE SCALE GENOMIC DNA]</scope>
    <source>
        <strain evidence="3 4">B11899</strain>
    </source>
</reference>
<feature type="coiled-coil region" evidence="1">
    <location>
        <begin position="279"/>
        <end position="306"/>
    </location>
</feature>
<dbReference type="AlphaFoldDB" id="A0A2V1APV2"/>
<accession>A0A2V1APV2</accession>
<dbReference type="GO" id="GO:0070628">
    <property type="term" value="F:proteasome binding"/>
    <property type="evidence" value="ECO:0007669"/>
    <property type="project" value="InterPro"/>
</dbReference>
<feature type="coiled-coil region" evidence="1">
    <location>
        <begin position="5"/>
        <end position="32"/>
    </location>
</feature>